<evidence type="ECO:0000313" key="3">
    <source>
        <dbReference type="Proteomes" id="UP000598146"/>
    </source>
</evidence>
<comment type="caution">
    <text evidence="2">The sequence shown here is derived from an EMBL/GenBank/DDBJ whole genome shotgun (WGS) entry which is preliminary data.</text>
</comment>
<evidence type="ECO:0000313" key="2">
    <source>
        <dbReference type="EMBL" id="MBG0569109.1"/>
    </source>
</evidence>
<sequence>MFSQAQYEAVIREIENGTRTLEAKLAEVHPAARKAKGQWWITPPAAMAIEWIAEKTVEVGKAILNWFLDLLKGAVAPIFMFIDAYHWMDIRGSANAVSTDLTTQNLVVDNSDWSGAGHDAYLTTAGAQSSAASRVGSIATSTSINLLACAAAGLAFYVALAGVLAKLIAALAVVIAAFGSVVFSWAGLALFLEEAGVNTAIIVTAVATLGAFLGAQATAMIMLHGDAVDPSGFPEGVWPKSNTAQYSDASVLDGDADWSLKSE</sequence>
<organism evidence="2 3">
    <name type="scientific">Actinoplanes aureus</name>
    <dbReference type="NCBI Taxonomy" id="2792083"/>
    <lineage>
        <taxon>Bacteria</taxon>
        <taxon>Bacillati</taxon>
        <taxon>Actinomycetota</taxon>
        <taxon>Actinomycetes</taxon>
        <taxon>Micromonosporales</taxon>
        <taxon>Micromonosporaceae</taxon>
        <taxon>Actinoplanes</taxon>
    </lineage>
</organism>
<gene>
    <name evidence="2" type="ORF">I4J89_47645</name>
</gene>
<feature type="transmembrane region" description="Helical" evidence="1">
    <location>
        <begin position="138"/>
        <end position="160"/>
    </location>
</feature>
<keyword evidence="1" id="KW-0472">Membrane</keyword>
<keyword evidence="1" id="KW-0812">Transmembrane</keyword>
<feature type="transmembrane region" description="Helical" evidence="1">
    <location>
        <begin position="197"/>
        <end position="215"/>
    </location>
</feature>
<dbReference type="EMBL" id="JADQTO010000054">
    <property type="protein sequence ID" value="MBG0569109.1"/>
    <property type="molecule type" value="Genomic_DNA"/>
</dbReference>
<dbReference type="AlphaFoldDB" id="A0A931CFD4"/>
<evidence type="ECO:0000256" key="1">
    <source>
        <dbReference type="SAM" id="Phobius"/>
    </source>
</evidence>
<keyword evidence="3" id="KW-1185">Reference proteome</keyword>
<accession>A0A931CFD4</accession>
<dbReference type="RefSeq" id="WP_196420858.1">
    <property type="nucleotide sequence ID" value="NZ_JADQTO010000054.1"/>
</dbReference>
<name>A0A931CFD4_9ACTN</name>
<reference evidence="2" key="1">
    <citation type="submission" date="2020-11" db="EMBL/GenBank/DDBJ databases">
        <title>Isolation and identification of active actinomycetes.</title>
        <authorList>
            <person name="Sun X."/>
        </authorList>
    </citation>
    <scope>NUCLEOTIDE SEQUENCE</scope>
    <source>
        <strain evidence="2">NEAU-A11</strain>
    </source>
</reference>
<protein>
    <submittedName>
        <fullName evidence="2">Uncharacterized protein</fullName>
    </submittedName>
</protein>
<dbReference type="Proteomes" id="UP000598146">
    <property type="component" value="Unassembled WGS sequence"/>
</dbReference>
<proteinExistence type="predicted"/>
<keyword evidence="1" id="KW-1133">Transmembrane helix</keyword>
<feature type="transmembrane region" description="Helical" evidence="1">
    <location>
        <begin position="167"/>
        <end position="191"/>
    </location>
</feature>